<evidence type="ECO:0000256" key="2">
    <source>
        <dbReference type="ARBA" id="ARBA00007749"/>
    </source>
</evidence>
<gene>
    <name evidence="7" type="ORF">E0F88_13990</name>
</gene>
<dbReference type="InterPro" id="IPR001279">
    <property type="entry name" value="Metallo-B-lactamas"/>
</dbReference>
<dbReference type="Gene3D" id="3.60.15.10">
    <property type="entry name" value="Ribonuclease Z/Hydroxyacylglutathione hydrolase-like"/>
    <property type="match status" value="1"/>
</dbReference>
<comment type="similarity">
    <text evidence="2">Belongs to the metallo-beta-lactamase superfamily.</text>
</comment>
<feature type="domain" description="Metallo-beta-lactamase" evidence="6">
    <location>
        <begin position="37"/>
        <end position="233"/>
    </location>
</feature>
<evidence type="ECO:0000259" key="6">
    <source>
        <dbReference type="SMART" id="SM00849"/>
    </source>
</evidence>
<dbReference type="EMBL" id="SMFL01000004">
    <property type="protein sequence ID" value="TDE15608.1"/>
    <property type="molecule type" value="Genomic_DNA"/>
</dbReference>
<dbReference type="RefSeq" id="WP_131958871.1">
    <property type="nucleotide sequence ID" value="NZ_SMFL01000004.1"/>
</dbReference>
<keyword evidence="4 7" id="KW-0378">Hydrolase</keyword>
<dbReference type="PANTHER" id="PTHR42978:SF2">
    <property type="entry name" value="102 KBASES UNSTABLE REGION: FROM 1 TO 119443"/>
    <property type="match status" value="1"/>
</dbReference>
<keyword evidence="3" id="KW-0479">Metal-binding</keyword>
<dbReference type="GO" id="GO:0046872">
    <property type="term" value="F:metal ion binding"/>
    <property type="evidence" value="ECO:0007669"/>
    <property type="project" value="UniProtKB-KW"/>
</dbReference>
<dbReference type="OrthoDB" id="9802248at2"/>
<dbReference type="InterPro" id="IPR051013">
    <property type="entry name" value="MBL_superfamily_lactonases"/>
</dbReference>
<accession>A0A4V6PFT6</accession>
<dbReference type="SMART" id="SM00849">
    <property type="entry name" value="Lactamase_B"/>
    <property type="match status" value="1"/>
</dbReference>
<dbReference type="GO" id="GO:0016787">
    <property type="term" value="F:hydrolase activity"/>
    <property type="evidence" value="ECO:0007669"/>
    <property type="project" value="UniProtKB-KW"/>
</dbReference>
<keyword evidence="8" id="KW-1185">Reference proteome</keyword>
<dbReference type="Pfam" id="PF00753">
    <property type="entry name" value="Lactamase_B"/>
    <property type="match status" value="1"/>
</dbReference>
<reference evidence="7 8" key="1">
    <citation type="submission" date="2019-03" db="EMBL/GenBank/DDBJ databases">
        <title>Dyadobacter AR-3-6 sp. nov., isolated from arctic soil.</title>
        <authorList>
            <person name="Chaudhary D.K."/>
        </authorList>
    </citation>
    <scope>NUCLEOTIDE SEQUENCE [LARGE SCALE GENOMIC DNA]</scope>
    <source>
        <strain evidence="7 8">AR-3-6</strain>
    </source>
</reference>
<dbReference type="InterPro" id="IPR036866">
    <property type="entry name" value="RibonucZ/Hydroxyglut_hydro"/>
</dbReference>
<evidence type="ECO:0000313" key="7">
    <source>
        <dbReference type="EMBL" id="TDE15608.1"/>
    </source>
</evidence>
<evidence type="ECO:0000256" key="4">
    <source>
        <dbReference type="ARBA" id="ARBA00022801"/>
    </source>
</evidence>
<dbReference type="PANTHER" id="PTHR42978">
    <property type="entry name" value="QUORUM-QUENCHING LACTONASE YTNP-RELATED-RELATED"/>
    <property type="match status" value="1"/>
</dbReference>
<name>A0A4V6PFT6_9BACT</name>
<dbReference type="SUPFAM" id="SSF56281">
    <property type="entry name" value="Metallo-hydrolase/oxidoreductase"/>
    <property type="match status" value="1"/>
</dbReference>
<evidence type="ECO:0000256" key="1">
    <source>
        <dbReference type="ARBA" id="ARBA00001947"/>
    </source>
</evidence>
<comment type="caution">
    <text evidence="7">The sequence shown here is derived from an EMBL/GenBank/DDBJ whole genome shotgun (WGS) entry which is preliminary data.</text>
</comment>
<evidence type="ECO:0000256" key="3">
    <source>
        <dbReference type="ARBA" id="ARBA00022723"/>
    </source>
</evidence>
<proteinExistence type="inferred from homology"/>
<protein>
    <submittedName>
        <fullName evidence="7">MBL fold metallo-hydrolase</fullName>
    </submittedName>
</protein>
<dbReference type="Proteomes" id="UP000294850">
    <property type="component" value="Unassembled WGS sequence"/>
</dbReference>
<evidence type="ECO:0000313" key="8">
    <source>
        <dbReference type="Proteomes" id="UP000294850"/>
    </source>
</evidence>
<evidence type="ECO:0000256" key="5">
    <source>
        <dbReference type="ARBA" id="ARBA00022833"/>
    </source>
</evidence>
<keyword evidence="5" id="KW-0862">Zinc</keyword>
<organism evidence="7 8">
    <name type="scientific">Dyadobacter psychrotolerans</name>
    <dbReference type="NCBI Taxonomy" id="2541721"/>
    <lineage>
        <taxon>Bacteria</taxon>
        <taxon>Pseudomonadati</taxon>
        <taxon>Bacteroidota</taxon>
        <taxon>Cytophagia</taxon>
        <taxon>Cytophagales</taxon>
        <taxon>Spirosomataceae</taxon>
        <taxon>Dyadobacter</taxon>
    </lineage>
</organism>
<sequence>MEILPLEEGIYSVDKKKNLSPVTGLDSAQVPGFLQMAVRPFLIRLKNDLVLLDCGLGIVNGSYMMTSVLGHHGINSGQITKVLLSHLHKDHIEGLGYFQNSEFVQQFGNATIYANRQEHDYALSQKGNPSYNDDLVEQLAGFPNLQLMDAMQGNLSPEIYFEVVDGHTPYHLAFRISEGDQTIFYGGDNLPQAHYLDYHIAYKTDYDGKKAMTLRQKWQNESKHKHWTVLLYHDLKLPMLKFNN</sequence>
<comment type="cofactor">
    <cofactor evidence="1">
        <name>Zn(2+)</name>
        <dbReference type="ChEBI" id="CHEBI:29105"/>
    </cofactor>
</comment>
<dbReference type="AlphaFoldDB" id="A0A4V6PFT6"/>